<dbReference type="FunFam" id="3.90.190.10:FF:000102">
    <property type="entry name" value="Receptor-type tyrosine-protein phosphatase"/>
    <property type="match status" value="1"/>
</dbReference>
<keyword evidence="8" id="KW-0675">Receptor</keyword>
<dbReference type="CDD" id="cd00063">
    <property type="entry name" value="FN3"/>
    <property type="match status" value="2"/>
</dbReference>
<dbReference type="InterPro" id="IPR050348">
    <property type="entry name" value="Protein-Tyr_Phosphatase"/>
</dbReference>
<feature type="domain" description="Ig-like" evidence="13">
    <location>
        <begin position="319"/>
        <end position="405"/>
    </location>
</feature>
<evidence type="ECO:0000259" key="14">
    <source>
        <dbReference type="PROSITE" id="PS50853"/>
    </source>
</evidence>
<dbReference type="PANTHER" id="PTHR19134">
    <property type="entry name" value="RECEPTOR-TYPE TYROSINE-PROTEIN PHOSPHATASE"/>
    <property type="match status" value="1"/>
</dbReference>
<feature type="domain" description="Tyrosine specific protein phosphatases" evidence="12">
    <location>
        <begin position="936"/>
        <end position="1008"/>
    </location>
</feature>
<dbReference type="PROSITE" id="PS50835">
    <property type="entry name" value="IG_LIKE"/>
    <property type="match status" value="1"/>
</dbReference>
<dbReference type="Pfam" id="PF07679">
    <property type="entry name" value="I-set"/>
    <property type="match status" value="1"/>
</dbReference>
<feature type="domain" description="Fibronectin type-III" evidence="14">
    <location>
        <begin position="149"/>
        <end position="250"/>
    </location>
</feature>
<keyword evidence="4" id="KW-0677">Repeat</keyword>
<evidence type="ECO:0000313" key="15">
    <source>
        <dbReference type="EnsemblMetazoa" id="Aqu2.1.20833_001"/>
    </source>
</evidence>
<proteinExistence type="predicted"/>
<dbReference type="Gene3D" id="3.90.190.10">
    <property type="entry name" value="Protein tyrosine phosphatase superfamily"/>
    <property type="match status" value="2"/>
</dbReference>
<dbReference type="InterPro" id="IPR036179">
    <property type="entry name" value="Ig-like_dom_sf"/>
</dbReference>
<evidence type="ECO:0000313" key="16">
    <source>
        <dbReference type="Proteomes" id="UP000007879"/>
    </source>
</evidence>
<dbReference type="PROSITE" id="PS00383">
    <property type="entry name" value="TYR_PHOSPHATASE_1"/>
    <property type="match status" value="1"/>
</dbReference>
<evidence type="ECO:0000256" key="8">
    <source>
        <dbReference type="ARBA" id="ARBA00023170"/>
    </source>
</evidence>
<keyword evidence="10" id="KW-1133">Transmembrane helix</keyword>
<keyword evidence="7 10" id="KW-0472">Membrane</keyword>
<evidence type="ECO:0000256" key="3">
    <source>
        <dbReference type="ARBA" id="ARBA00022729"/>
    </source>
</evidence>
<dbReference type="SMART" id="SM00409">
    <property type="entry name" value="IG"/>
    <property type="match status" value="1"/>
</dbReference>
<dbReference type="SMART" id="SM00194">
    <property type="entry name" value="PTPc"/>
    <property type="match status" value="2"/>
</dbReference>
<keyword evidence="3" id="KW-0732">Signal</keyword>
<gene>
    <name evidence="15" type="primary">100634702</name>
</gene>
<organism evidence="15">
    <name type="scientific">Amphimedon queenslandica</name>
    <name type="common">Sponge</name>
    <dbReference type="NCBI Taxonomy" id="400682"/>
    <lineage>
        <taxon>Eukaryota</taxon>
        <taxon>Metazoa</taxon>
        <taxon>Porifera</taxon>
        <taxon>Demospongiae</taxon>
        <taxon>Heteroscleromorpha</taxon>
        <taxon>Haplosclerida</taxon>
        <taxon>Niphatidae</taxon>
        <taxon>Amphimedon</taxon>
    </lineage>
</organism>
<dbReference type="InterPro" id="IPR003595">
    <property type="entry name" value="Tyr_Pase_cat"/>
</dbReference>
<dbReference type="eggNOG" id="KOG4228">
    <property type="taxonomic scope" value="Eukaryota"/>
</dbReference>
<dbReference type="GO" id="GO:0004725">
    <property type="term" value="F:protein tyrosine phosphatase activity"/>
    <property type="evidence" value="ECO:0007669"/>
    <property type="project" value="UniProtKB-EC"/>
</dbReference>
<evidence type="ECO:0000259" key="13">
    <source>
        <dbReference type="PROSITE" id="PS50835"/>
    </source>
</evidence>
<dbReference type="PRINTS" id="PR00700">
    <property type="entry name" value="PRTYPHPHTASE"/>
</dbReference>
<keyword evidence="10" id="KW-0812">Transmembrane</keyword>
<protein>
    <recommendedName>
        <fullName evidence="2">protein-tyrosine-phosphatase</fullName>
        <ecNumber evidence="2">3.1.3.48</ecNumber>
    </recommendedName>
</protein>
<dbReference type="InterPro" id="IPR003599">
    <property type="entry name" value="Ig_sub"/>
</dbReference>
<feature type="domain" description="Fibronectin type-III" evidence="14">
    <location>
        <begin position="36"/>
        <end position="148"/>
    </location>
</feature>
<feature type="domain" description="Tyrosine specific protein phosphatases" evidence="12">
    <location>
        <begin position="648"/>
        <end position="722"/>
    </location>
</feature>
<keyword evidence="6" id="KW-0904">Protein phosphatase</keyword>
<dbReference type="CDD" id="cd00047">
    <property type="entry name" value="PTPc"/>
    <property type="match status" value="2"/>
</dbReference>
<accession>A0A1X7U0C6</accession>
<dbReference type="AlphaFoldDB" id="A0A1X7U0C6"/>
<dbReference type="EnsemblMetazoa" id="Aqu2.1.20833_001">
    <property type="protein sequence ID" value="Aqu2.1.20833_001"/>
    <property type="gene ID" value="Aqu2.1.20833"/>
</dbReference>
<dbReference type="SMART" id="SM00060">
    <property type="entry name" value="FN3"/>
    <property type="match status" value="2"/>
</dbReference>
<dbReference type="Pfam" id="PF00041">
    <property type="entry name" value="fn3"/>
    <property type="match status" value="1"/>
</dbReference>
<dbReference type="GO" id="GO:0016020">
    <property type="term" value="C:membrane"/>
    <property type="evidence" value="ECO:0007669"/>
    <property type="project" value="UniProtKB-SubCell"/>
</dbReference>
<reference evidence="15" key="2">
    <citation type="submission" date="2017-05" db="UniProtKB">
        <authorList>
            <consortium name="EnsemblMetazoa"/>
        </authorList>
    </citation>
    <scope>IDENTIFICATION</scope>
</reference>
<evidence type="ECO:0000256" key="9">
    <source>
        <dbReference type="ARBA" id="ARBA00051722"/>
    </source>
</evidence>
<comment type="catalytic activity">
    <reaction evidence="9">
        <text>O-phospho-L-tyrosyl-[protein] + H2O = L-tyrosyl-[protein] + phosphate</text>
        <dbReference type="Rhea" id="RHEA:10684"/>
        <dbReference type="Rhea" id="RHEA-COMP:10136"/>
        <dbReference type="Rhea" id="RHEA-COMP:20101"/>
        <dbReference type="ChEBI" id="CHEBI:15377"/>
        <dbReference type="ChEBI" id="CHEBI:43474"/>
        <dbReference type="ChEBI" id="CHEBI:46858"/>
        <dbReference type="ChEBI" id="CHEBI:61978"/>
        <dbReference type="EC" id="3.1.3.48"/>
    </reaction>
</comment>
<dbReference type="PROSITE" id="PS50853">
    <property type="entry name" value="FN3"/>
    <property type="match status" value="2"/>
</dbReference>
<dbReference type="SUPFAM" id="SSF52799">
    <property type="entry name" value="(Phosphotyrosine protein) phosphatases II"/>
    <property type="match status" value="2"/>
</dbReference>
<keyword evidence="5" id="KW-0378">Hydrolase</keyword>
<dbReference type="InterPro" id="IPR007110">
    <property type="entry name" value="Ig-like_dom"/>
</dbReference>
<evidence type="ECO:0000256" key="10">
    <source>
        <dbReference type="SAM" id="Phobius"/>
    </source>
</evidence>
<feature type="domain" description="Tyrosine-protein phosphatase" evidence="11">
    <location>
        <begin position="446"/>
        <end position="731"/>
    </location>
</feature>
<keyword evidence="16" id="KW-1185">Reference proteome</keyword>
<name>A0A1X7U0C6_AMPQE</name>
<comment type="subcellular location">
    <subcellularLocation>
        <location evidence="1">Membrane</location>
        <topology evidence="1">Single-pass membrane protein</topology>
    </subcellularLocation>
</comment>
<evidence type="ECO:0000256" key="2">
    <source>
        <dbReference type="ARBA" id="ARBA00013064"/>
    </source>
</evidence>
<dbReference type="InterPro" id="IPR029021">
    <property type="entry name" value="Prot-tyrosine_phosphatase-like"/>
</dbReference>
<dbReference type="SUPFAM" id="SSF49265">
    <property type="entry name" value="Fibronectin type III"/>
    <property type="match status" value="1"/>
</dbReference>
<evidence type="ECO:0000256" key="7">
    <source>
        <dbReference type="ARBA" id="ARBA00023136"/>
    </source>
</evidence>
<evidence type="ECO:0000259" key="11">
    <source>
        <dbReference type="PROSITE" id="PS50055"/>
    </source>
</evidence>
<dbReference type="OrthoDB" id="10253954at2759"/>
<evidence type="ECO:0000256" key="1">
    <source>
        <dbReference type="ARBA" id="ARBA00004167"/>
    </source>
</evidence>
<dbReference type="Gene3D" id="2.60.40.10">
    <property type="entry name" value="Immunoglobulins"/>
    <property type="match status" value="3"/>
</dbReference>
<dbReference type="SUPFAM" id="SSF48726">
    <property type="entry name" value="Immunoglobulin"/>
    <property type="match status" value="1"/>
</dbReference>
<dbReference type="PROSITE" id="PS50056">
    <property type="entry name" value="TYR_PHOSPHATASE_2"/>
    <property type="match status" value="2"/>
</dbReference>
<dbReference type="InterPro" id="IPR013098">
    <property type="entry name" value="Ig_I-set"/>
</dbReference>
<dbReference type="PANTHER" id="PTHR19134:SF531">
    <property type="entry name" value="TYROSINE-PROTEIN PHOSPHATASE LAR"/>
    <property type="match status" value="1"/>
</dbReference>
<evidence type="ECO:0000256" key="6">
    <source>
        <dbReference type="ARBA" id="ARBA00022912"/>
    </source>
</evidence>
<dbReference type="EnsemblMetazoa" id="XM_020001287.1">
    <property type="protein sequence ID" value="XP_019856846.1"/>
    <property type="gene ID" value="LOC100634702"/>
</dbReference>
<dbReference type="EC" id="3.1.3.48" evidence="2"/>
<evidence type="ECO:0000256" key="5">
    <source>
        <dbReference type="ARBA" id="ARBA00022801"/>
    </source>
</evidence>
<evidence type="ECO:0000259" key="12">
    <source>
        <dbReference type="PROSITE" id="PS50056"/>
    </source>
</evidence>
<feature type="transmembrane region" description="Helical" evidence="10">
    <location>
        <begin position="254"/>
        <end position="283"/>
    </location>
</feature>
<dbReference type="InterPro" id="IPR013783">
    <property type="entry name" value="Ig-like_fold"/>
</dbReference>
<dbReference type="InterPro" id="IPR003961">
    <property type="entry name" value="FN3_dom"/>
</dbReference>
<dbReference type="InterPro" id="IPR036116">
    <property type="entry name" value="FN3_sf"/>
</dbReference>
<sequence>MLTGIPSFRNNSIIVSVKNDNGSEASDRIYSHVIGIPQQVQGLGDLSLSITTVTLEWDPPKDRSGVDINNVFNRNLTYILKWYRAPADQSESISDGSEPVGQASIHSSTRYSVQRLLPNTTYRIYVFAKSSFGQETGGSFVDKKTTVIVSIDLNEVSEVNSTSVNVTWTPTANRDVTQYVLYYNSSTDNSPGETSSMNITGHQSSFVVLTGLDNSATYTFAIAAAVYTTENGTVEGPISPVVSFTFTQHSNFRLIMIITGSIVGGLLLLVFMITLTVILLTLLNRSIGPRFAVKGEEGYLLVPLDSSDYSETTPTSNRPSIIGKPPTEVHAIEGQEVVLKVRFHGDPTPKLSWKQDGEEIDWENCSFMLKNGAIVFPYVEVAHSGEYEVTGSNDNGSESVSIVLTVYPETDLMAPLKEGVISSVRIPLEEFGQYVNNLRNNNNKLFREQFKRLGVPDLPTDIASSDENKPFNRNQNIVPYDVNIIELEPLPRFLDCQHTYVNASYIMVNKDDEQGQKYIATQGPLDRTVVDFWRMVWQEKACAIVMLTKLQEDLRIKCSQYWPSRGSEDYGPFTVTLQKETTSNSFIIRELTLHYNTMMGNLRSKIVNPTGRIDPNKKEYYSSAQSTLLITHYQFIDWLEYGPQPPINSLVKFNKIISNQTEHKKGPIVVHCSTGGGRTGAFIGMSCSIKDALTESIIDIPAVVTIMREQRMMMIQTLDQYMLVHEAVLEQALCGDTQIAACDLQSTISSLSSSDNASVTGFEAQFNVLEQVSVPPQDAVCDVARQNPRKNRYQEILPTDQWRVHLKSESPDYINAVFIPSYKNDKGFIIAQSPLRETRRDFWKMIFDREITTIVMLSPIMEGEEEACAQYWPKEGTIEFGEFTISVREEWGHQSFSRKLLLVRNNKNNMLRRLAHFQVDGWSNDDITSCNEGAIINTMNLVKTLQRKSPNTPVLMHCSNMIGRSAVFCAAMATVDQMKSSSVVDVFQTVKNMRVNLPGAVQNKGQYKMIHTLAAAYVNLFSTSANF</sequence>
<dbReference type="InterPro" id="IPR000242">
    <property type="entry name" value="PTP_cat"/>
</dbReference>
<reference evidence="16" key="1">
    <citation type="journal article" date="2010" name="Nature">
        <title>The Amphimedon queenslandica genome and the evolution of animal complexity.</title>
        <authorList>
            <person name="Srivastava M."/>
            <person name="Simakov O."/>
            <person name="Chapman J."/>
            <person name="Fahey B."/>
            <person name="Gauthier M.E."/>
            <person name="Mitros T."/>
            <person name="Richards G.S."/>
            <person name="Conaco C."/>
            <person name="Dacre M."/>
            <person name="Hellsten U."/>
            <person name="Larroux C."/>
            <person name="Putnam N.H."/>
            <person name="Stanke M."/>
            <person name="Adamska M."/>
            <person name="Darling A."/>
            <person name="Degnan S.M."/>
            <person name="Oakley T.H."/>
            <person name="Plachetzki D.C."/>
            <person name="Zhai Y."/>
            <person name="Adamski M."/>
            <person name="Calcino A."/>
            <person name="Cummins S.F."/>
            <person name="Goodstein D.M."/>
            <person name="Harris C."/>
            <person name="Jackson D.J."/>
            <person name="Leys S.P."/>
            <person name="Shu S."/>
            <person name="Woodcroft B.J."/>
            <person name="Vervoort M."/>
            <person name="Kosik K.S."/>
            <person name="Manning G."/>
            <person name="Degnan B.M."/>
            <person name="Rokhsar D.S."/>
        </authorList>
    </citation>
    <scope>NUCLEOTIDE SEQUENCE [LARGE SCALE GENOMIC DNA]</scope>
</reference>
<dbReference type="InParanoid" id="A0A1X7U0C6"/>
<evidence type="ECO:0000256" key="4">
    <source>
        <dbReference type="ARBA" id="ARBA00022737"/>
    </source>
</evidence>
<dbReference type="InterPro" id="IPR000387">
    <property type="entry name" value="Tyr_Pase_dom"/>
</dbReference>
<dbReference type="PROSITE" id="PS50055">
    <property type="entry name" value="TYR_PHOSPHATASE_PTP"/>
    <property type="match status" value="2"/>
</dbReference>
<dbReference type="InterPro" id="IPR016130">
    <property type="entry name" value="Tyr_Pase_AS"/>
</dbReference>
<dbReference type="Proteomes" id="UP000007879">
    <property type="component" value="Unassembled WGS sequence"/>
</dbReference>
<dbReference type="KEGG" id="aqu:100634702"/>
<dbReference type="SMART" id="SM00404">
    <property type="entry name" value="PTPc_motif"/>
    <property type="match status" value="2"/>
</dbReference>
<dbReference type="Pfam" id="PF00102">
    <property type="entry name" value="Y_phosphatase"/>
    <property type="match status" value="2"/>
</dbReference>
<feature type="domain" description="Tyrosine-protein phosphatase" evidence="11">
    <location>
        <begin position="762"/>
        <end position="1017"/>
    </location>
</feature>